<evidence type="ECO:0000313" key="3">
    <source>
        <dbReference type="EMBL" id="MBC3809871.1"/>
    </source>
</evidence>
<evidence type="ECO:0000256" key="2">
    <source>
        <dbReference type="SAM" id="Phobius"/>
    </source>
</evidence>
<feature type="region of interest" description="Disordered" evidence="1">
    <location>
        <begin position="60"/>
        <end position="90"/>
    </location>
</feature>
<keyword evidence="2" id="KW-0472">Membrane</keyword>
<keyword evidence="2" id="KW-1133">Transmembrane helix</keyword>
<reference evidence="3 4" key="1">
    <citation type="submission" date="2020-08" db="EMBL/GenBank/DDBJ databases">
        <title>Novel species isolated from subtropical streams in China.</title>
        <authorList>
            <person name="Lu H."/>
        </authorList>
    </citation>
    <scope>NUCLEOTIDE SEQUENCE [LARGE SCALE GENOMIC DNA]</scope>
    <source>
        <strain evidence="3 4">CCTCC AB 2015119</strain>
    </source>
</reference>
<sequence length="90" mass="9502">MTIKDIVGLIFCGAGATLGTIGYRLLGLEWFFGACILLIIGTCLIWDASRDRKLRDALDDVPGDSGDRHYISGTSSTDGFDVGGDDGDAS</sequence>
<dbReference type="EMBL" id="JACOFT010000001">
    <property type="protein sequence ID" value="MBC3809871.1"/>
    <property type="molecule type" value="Genomic_DNA"/>
</dbReference>
<feature type="transmembrane region" description="Helical" evidence="2">
    <location>
        <begin position="7"/>
        <end position="24"/>
    </location>
</feature>
<keyword evidence="2" id="KW-0812">Transmembrane</keyword>
<gene>
    <name evidence="3" type="ORF">H8K26_00325</name>
</gene>
<protein>
    <submittedName>
        <fullName evidence="3">Uncharacterized protein</fullName>
    </submittedName>
</protein>
<proteinExistence type="predicted"/>
<comment type="caution">
    <text evidence="3">The sequence shown here is derived from an EMBL/GenBank/DDBJ whole genome shotgun (WGS) entry which is preliminary data.</text>
</comment>
<accession>A0ABR6XAE0</accession>
<feature type="transmembrane region" description="Helical" evidence="2">
    <location>
        <begin position="30"/>
        <end position="48"/>
    </location>
</feature>
<dbReference type="RefSeq" id="WP_190476508.1">
    <property type="nucleotide sequence ID" value="NZ_JACOFT010000001.1"/>
</dbReference>
<dbReference type="Proteomes" id="UP000637632">
    <property type="component" value="Unassembled WGS sequence"/>
</dbReference>
<organism evidence="3 4">
    <name type="scientific">Undibacterium aquatile</name>
    <dbReference type="NCBI Taxonomy" id="1537398"/>
    <lineage>
        <taxon>Bacteria</taxon>
        <taxon>Pseudomonadati</taxon>
        <taxon>Pseudomonadota</taxon>
        <taxon>Betaproteobacteria</taxon>
        <taxon>Burkholderiales</taxon>
        <taxon>Oxalobacteraceae</taxon>
        <taxon>Undibacterium</taxon>
    </lineage>
</organism>
<name>A0ABR6XAE0_9BURK</name>
<keyword evidence="4" id="KW-1185">Reference proteome</keyword>
<evidence type="ECO:0000256" key="1">
    <source>
        <dbReference type="SAM" id="MobiDB-lite"/>
    </source>
</evidence>
<evidence type="ECO:0000313" key="4">
    <source>
        <dbReference type="Proteomes" id="UP000637632"/>
    </source>
</evidence>